<dbReference type="InterPro" id="IPR020845">
    <property type="entry name" value="AMP-binding_CS"/>
</dbReference>
<dbReference type="PROSITE" id="PS00455">
    <property type="entry name" value="AMP_BINDING"/>
    <property type="match status" value="1"/>
</dbReference>
<dbReference type="GO" id="GO:0031956">
    <property type="term" value="F:medium-chain fatty acid-CoA ligase activity"/>
    <property type="evidence" value="ECO:0007669"/>
    <property type="project" value="TreeGrafter"/>
</dbReference>
<feature type="domain" description="AMP-dependent synthetase/ligase" evidence="3">
    <location>
        <begin position="31"/>
        <end position="417"/>
    </location>
</feature>
<organism evidence="5 6">
    <name type="scientific">Gordonia asplenii</name>
    <dbReference type="NCBI Taxonomy" id="2725283"/>
    <lineage>
        <taxon>Bacteria</taxon>
        <taxon>Bacillati</taxon>
        <taxon>Actinomycetota</taxon>
        <taxon>Actinomycetes</taxon>
        <taxon>Mycobacteriales</taxon>
        <taxon>Gordoniaceae</taxon>
        <taxon>Gordonia</taxon>
    </lineage>
</organism>
<protein>
    <submittedName>
        <fullName evidence="5">Long-chain fatty acid--CoA ligase</fullName>
    </submittedName>
</protein>
<dbReference type="EMBL" id="JABBNB010000018">
    <property type="protein sequence ID" value="NMO02934.1"/>
    <property type="molecule type" value="Genomic_DNA"/>
</dbReference>
<sequence>MSWYDAKPWEAHYDALMRDFRAETTTITALFDAAVQTNPHGVAIRYFEDELTYRDVDTLTDGIAQYLVDSGFAVGDRLAIFLQSIPQFVLSAVAAWKSGGIVVPLNPMYSTRELADALAATGARALVFAERQWAHSVEQALRRVQVPIVLSTSELDFHDQRRRVPPTLAAIERCPIRGVADLLDVARRRSGGRRSSVPTDPADVALISFTSGTSGAPKGALNTHANLAFSARRLIGSVDVPRHPVIFALAPLFHITGMVAELAATLASAGTLILTCRFEASTAIDMIRRHRPHYMVGPPTAYIALLSVPGVTRDDFGSFEALFSGGAPLPAALLTELSERCGTYLRNGYGLTETTAGCVTVPSGVSAPVDPETGVVAVGLPVPGADVRIVDDHMRELPPGTFGEIVVAGPMVVPGHWDNADADAASFHSGRFRTGDIGFMDGQGWVYVVDRKKDIIIASGFKVMPTEVEEVLYAHPAVREAAVVGVPDAYRGETVEAFVSLRVDVEVPELDAHCRSNLAAYKTPRRIHLMAELPKTTSGKILRRELRSRRRDELINPT</sequence>
<reference evidence="5 6" key="1">
    <citation type="submission" date="2020-04" db="EMBL/GenBank/DDBJ databases">
        <title>Gordonia sp. nov. TBRC 11910.</title>
        <authorList>
            <person name="Suriyachadkun C."/>
        </authorList>
    </citation>
    <scope>NUCLEOTIDE SEQUENCE [LARGE SCALE GENOMIC DNA]</scope>
    <source>
        <strain evidence="5 6">TBRC 11910</strain>
    </source>
</reference>
<dbReference type="GO" id="GO:0006631">
    <property type="term" value="P:fatty acid metabolic process"/>
    <property type="evidence" value="ECO:0007669"/>
    <property type="project" value="TreeGrafter"/>
</dbReference>
<dbReference type="PANTHER" id="PTHR43201">
    <property type="entry name" value="ACYL-COA SYNTHETASE"/>
    <property type="match status" value="1"/>
</dbReference>
<dbReference type="InterPro" id="IPR000873">
    <property type="entry name" value="AMP-dep_synth/lig_dom"/>
</dbReference>
<evidence type="ECO:0000313" key="6">
    <source>
        <dbReference type="Proteomes" id="UP000550729"/>
    </source>
</evidence>
<keyword evidence="2 5" id="KW-0436">Ligase</keyword>
<proteinExistence type="inferred from homology"/>
<accession>A0A848KVQ1</accession>
<dbReference type="InterPro" id="IPR045851">
    <property type="entry name" value="AMP-bd_C_sf"/>
</dbReference>
<dbReference type="Pfam" id="PF00501">
    <property type="entry name" value="AMP-binding"/>
    <property type="match status" value="1"/>
</dbReference>
<gene>
    <name evidence="5" type="ORF">HH308_17115</name>
</gene>
<comment type="similarity">
    <text evidence="1">Belongs to the ATP-dependent AMP-binding enzyme family.</text>
</comment>
<dbReference type="InterPro" id="IPR025110">
    <property type="entry name" value="AMP-bd_C"/>
</dbReference>
<name>A0A848KVQ1_9ACTN</name>
<dbReference type="Gene3D" id="3.40.50.12780">
    <property type="entry name" value="N-terminal domain of ligase-like"/>
    <property type="match status" value="1"/>
</dbReference>
<evidence type="ECO:0000259" key="3">
    <source>
        <dbReference type="Pfam" id="PF00501"/>
    </source>
</evidence>
<comment type="caution">
    <text evidence="5">The sequence shown here is derived from an EMBL/GenBank/DDBJ whole genome shotgun (WGS) entry which is preliminary data.</text>
</comment>
<dbReference type="AlphaFoldDB" id="A0A848KVQ1"/>
<dbReference type="Proteomes" id="UP000550729">
    <property type="component" value="Unassembled WGS sequence"/>
</dbReference>
<dbReference type="InterPro" id="IPR042099">
    <property type="entry name" value="ANL_N_sf"/>
</dbReference>
<feature type="domain" description="AMP-binding enzyme C-terminal" evidence="4">
    <location>
        <begin position="467"/>
        <end position="540"/>
    </location>
</feature>
<evidence type="ECO:0000259" key="4">
    <source>
        <dbReference type="Pfam" id="PF13193"/>
    </source>
</evidence>
<dbReference type="Pfam" id="PF13193">
    <property type="entry name" value="AMP-binding_C"/>
    <property type="match status" value="1"/>
</dbReference>
<evidence type="ECO:0000256" key="2">
    <source>
        <dbReference type="ARBA" id="ARBA00022598"/>
    </source>
</evidence>
<evidence type="ECO:0000256" key="1">
    <source>
        <dbReference type="ARBA" id="ARBA00006432"/>
    </source>
</evidence>
<dbReference type="Gene3D" id="3.30.300.30">
    <property type="match status" value="1"/>
</dbReference>
<dbReference type="SUPFAM" id="SSF56801">
    <property type="entry name" value="Acetyl-CoA synthetase-like"/>
    <property type="match status" value="1"/>
</dbReference>
<evidence type="ECO:0000313" key="5">
    <source>
        <dbReference type="EMBL" id="NMO02934.1"/>
    </source>
</evidence>
<dbReference type="RefSeq" id="WP_170195444.1">
    <property type="nucleotide sequence ID" value="NZ_JABBNB010000018.1"/>
</dbReference>
<dbReference type="PANTHER" id="PTHR43201:SF5">
    <property type="entry name" value="MEDIUM-CHAIN ACYL-COA LIGASE ACSF2, MITOCHONDRIAL"/>
    <property type="match status" value="1"/>
</dbReference>
<keyword evidence="6" id="KW-1185">Reference proteome</keyword>